<reference evidence="6 7" key="1">
    <citation type="submission" date="2014-07" db="EMBL/GenBank/DDBJ databases">
        <title>Complete Genome Sequence of Dyella japonica Strain A8 Isolated from Malaysian Tropical Soil.</title>
        <authorList>
            <person name="Hui R.K.H."/>
            <person name="Chen J.-W."/>
            <person name="Chan K.-G."/>
            <person name="Leung F.C.C."/>
        </authorList>
    </citation>
    <scope>NUCLEOTIDE SEQUENCE [LARGE SCALE GENOMIC DNA]</scope>
    <source>
        <strain evidence="6 7">A8</strain>
    </source>
</reference>
<keyword evidence="2 5" id="KW-0812">Transmembrane</keyword>
<name>A0A075JZK6_9GAMM</name>
<comment type="subcellular location">
    <subcellularLocation>
        <location evidence="1">Membrane</location>
    </subcellularLocation>
</comment>
<dbReference type="OrthoDB" id="343936at2"/>
<dbReference type="EMBL" id="CP008884">
    <property type="protein sequence ID" value="AIF46942.1"/>
    <property type="molecule type" value="Genomic_DNA"/>
</dbReference>
<organism evidence="6 7">
    <name type="scientific">Dyella japonica A8</name>
    <dbReference type="NCBI Taxonomy" id="1217721"/>
    <lineage>
        <taxon>Bacteria</taxon>
        <taxon>Pseudomonadati</taxon>
        <taxon>Pseudomonadota</taxon>
        <taxon>Gammaproteobacteria</taxon>
        <taxon>Lysobacterales</taxon>
        <taxon>Rhodanobacteraceae</taxon>
        <taxon>Dyella</taxon>
    </lineage>
</organism>
<evidence type="ECO:0000256" key="2">
    <source>
        <dbReference type="ARBA" id="ARBA00022692"/>
    </source>
</evidence>
<dbReference type="RefSeq" id="WP_019464578.1">
    <property type="nucleotide sequence ID" value="NZ_ALOY01000131.1"/>
</dbReference>
<evidence type="ECO:0000256" key="5">
    <source>
        <dbReference type="SAM" id="Phobius"/>
    </source>
</evidence>
<dbReference type="GO" id="GO:0016020">
    <property type="term" value="C:membrane"/>
    <property type="evidence" value="ECO:0007669"/>
    <property type="project" value="UniProtKB-SubCell"/>
</dbReference>
<dbReference type="SUPFAM" id="SSF161084">
    <property type="entry name" value="MAPEG domain-like"/>
    <property type="match status" value="1"/>
</dbReference>
<evidence type="ECO:0000256" key="3">
    <source>
        <dbReference type="ARBA" id="ARBA00022989"/>
    </source>
</evidence>
<dbReference type="STRING" id="1217721.HY57_06510"/>
<evidence type="ECO:0000256" key="4">
    <source>
        <dbReference type="ARBA" id="ARBA00023136"/>
    </source>
</evidence>
<dbReference type="PATRIC" id="fig|1217721.7.peg.1357"/>
<dbReference type="Proteomes" id="UP000027987">
    <property type="component" value="Chromosome"/>
</dbReference>
<proteinExistence type="predicted"/>
<evidence type="ECO:0000313" key="6">
    <source>
        <dbReference type="EMBL" id="AIF46942.1"/>
    </source>
</evidence>
<gene>
    <name evidence="6" type="ORF">HY57_06510</name>
</gene>
<dbReference type="InterPro" id="IPR001129">
    <property type="entry name" value="Membr-assoc_MAPEG"/>
</dbReference>
<protein>
    <recommendedName>
        <fullName evidence="8">MAPEG family protein</fullName>
    </recommendedName>
</protein>
<keyword evidence="4 5" id="KW-0472">Membrane</keyword>
<accession>A0A075JZK6</accession>
<dbReference type="Gene3D" id="1.20.120.550">
    <property type="entry name" value="Membrane associated eicosanoid/glutathione metabolism-like domain"/>
    <property type="match status" value="1"/>
</dbReference>
<feature type="transmembrane region" description="Helical" evidence="5">
    <location>
        <begin position="56"/>
        <end position="78"/>
    </location>
</feature>
<keyword evidence="7" id="KW-1185">Reference proteome</keyword>
<dbReference type="Pfam" id="PF01124">
    <property type="entry name" value="MAPEG"/>
    <property type="match status" value="1"/>
</dbReference>
<feature type="transmembrane region" description="Helical" evidence="5">
    <location>
        <begin position="115"/>
        <end position="134"/>
    </location>
</feature>
<keyword evidence="3 5" id="KW-1133">Transmembrane helix</keyword>
<evidence type="ECO:0000256" key="1">
    <source>
        <dbReference type="ARBA" id="ARBA00004370"/>
    </source>
</evidence>
<dbReference type="InterPro" id="IPR023352">
    <property type="entry name" value="MAPEG-like_dom_sf"/>
</dbReference>
<dbReference type="HOGENOM" id="CLU_149787_0_0_6"/>
<dbReference type="AlphaFoldDB" id="A0A075JZK6"/>
<dbReference type="KEGG" id="dja:HY57_06510"/>
<evidence type="ECO:0000313" key="7">
    <source>
        <dbReference type="Proteomes" id="UP000027987"/>
    </source>
</evidence>
<evidence type="ECO:0008006" key="8">
    <source>
        <dbReference type="Google" id="ProtNLM"/>
    </source>
</evidence>
<sequence>MSTSALVLTLFIAWALFLLVLMEGIRSYLVLSGRAKSNEFKPDNSNLSPFLQRLARAHANCIESLPVFGGLLLVAMLTSRTGLTDTLAPWLLFARIAQSITHLVSLSIFAVNARFFFFAVQLTIAVYWTLALLAR</sequence>